<comment type="caution">
    <text evidence="10">The sequence shown here is derived from an EMBL/GenBank/DDBJ whole genome shotgun (WGS) entry which is preliminary data.</text>
</comment>
<feature type="region of interest" description="Disordered" evidence="7">
    <location>
        <begin position="21"/>
        <end position="61"/>
    </location>
</feature>
<keyword evidence="11" id="KW-1185">Reference proteome</keyword>
<dbReference type="InterPro" id="IPR008972">
    <property type="entry name" value="Cupredoxin"/>
</dbReference>
<dbReference type="CDD" id="cd04220">
    <property type="entry name" value="Halocyanin"/>
    <property type="match status" value="1"/>
</dbReference>
<feature type="region of interest" description="Disordered" evidence="7">
    <location>
        <begin position="669"/>
        <end position="701"/>
    </location>
</feature>
<dbReference type="EMBL" id="WUUT01000002">
    <property type="protein sequence ID" value="MXR51193.1"/>
    <property type="molecule type" value="Genomic_DNA"/>
</dbReference>
<keyword evidence="5" id="KW-0186">Copper</keyword>
<evidence type="ECO:0000256" key="6">
    <source>
        <dbReference type="ARBA" id="ARBA00023136"/>
    </source>
</evidence>
<dbReference type="Gene3D" id="2.60.40.420">
    <property type="entry name" value="Cupredoxins - blue copper proteins"/>
    <property type="match status" value="1"/>
</dbReference>
<evidence type="ECO:0000256" key="4">
    <source>
        <dbReference type="ARBA" id="ARBA00022982"/>
    </source>
</evidence>
<dbReference type="OrthoDB" id="4392at2157"/>
<feature type="compositionally biased region" description="Acidic residues" evidence="7">
    <location>
        <begin position="681"/>
        <end position="690"/>
    </location>
</feature>
<feature type="compositionally biased region" description="Low complexity" evidence="7">
    <location>
        <begin position="21"/>
        <end position="45"/>
    </location>
</feature>
<dbReference type="GO" id="GO:0009055">
    <property type="term" value="F:electron transfer activity"/>
    <property type="evidence" value="ECO:0007669"/>
    <property type="project" value="InterPro"/>
</dbReference>
<evidence type="ECO:0000256" key="7">
    <source>
        <dbReference type="SAM" id="MobiDB-lite"/>
    </source>
</evidence>
<dbReference type="AlphaFoldDB" id="A0A6B0T6J6"/>
<sequence length="812" mass="85337">MQQTRRQLLLASGSALAGVSLAGCSGSSDDGDNQSEQPSESTTEQSDSESEQTGAEPSYAAADVGVVSEWNAIRTRLRDPVILGHAGAYDSAATVASDIFERFENASGENNAHETLEQTEESSYHGFEEALGRLRETVANEELEAAHEAMRTADENLRSAQATLADESLLPSLTLLVMGAHVEDGLILLSLGEYGAAAQEFDQIAARFEENLYDGVAEVDRGAADSFVSAARQASSAAESEDREAATQAAHDAFGAALQALYAAEDESVAGAIHMAALQARGWDGAAAAAAGGPTQAFAHAASLNEYRARARDAVLLSENGATEAAVETVQTGLERFETARAHDALEETDHESYESFEGALEDLVTAFENGDSEAATAALETLDSALRSGIAALVSGSMSALLEASYTRIRVADAHEQYRLGRRDRALELVQNVFADFEADAGGFHETLEETDEGLYDTFEHDHLEGLSTAIENGDDEAVASHVAGVHETLATFERQLASTAAASGAEAGYLIGRALDGAALEALGESERASTVMTDALGYFESGAAGFHEALEEADHRLYENFEGQIEAGPSGAESAVGLGVDAIYAVVSASAGATGGAGSIVSDVFAHFEEARVHDLVEEADQESYESYESALESYISALESGENPSEHVRAYAEACLQAQFAVAGAPDKAPANPESSGGEEESEPELEGGPNVVEGVPDDADHVVDMRAVAFDPEELTVRQGDTVAWRHAAGEPHNVVAYEGAIPSDAEYWASGDFDSESAAREGWENGVGAVQSGQSYVRTFDTPGEHNYFCVPHEAAGMVGTIVVEE</sequence>
<keyword evidence="2" id="KW-0813">Transport</keyword>
<dbReference type="Pfam" id="PF16502">
    <property type="entry name" value="DUF5059"/>
    <property type="match status" value="1"/>
</dbReference>
<dbReference type="SUPFAM" id="SSF49503">
    <property type="entry name" value="Cupredoxins"/>
    <property type="match status" value="1"/>
</dbReference>
<evidence type="ECO:0000256" key="3">
    <source>
        <dbReference type="ARBA" id="ARBA00022723"/>
    </source>
</evidence>
<accession>A0A6B0T6J6</accession>
<keyword evidence="6" id="KW-0472">Membrane</keyword>
<dbReference type="PROSITE" id="PS51257">
    <property type="entry name" value="PROKAR_LIPOPROTEIN"/>
    <property type="match status" value="1"/>
</dbReference>
<dbReference type="InterPro" id="IPR000923">
    <property type="entry name" value="BlueCu_1"/>
</dbReference>
<comment type="subcellular location">
    <subcellularLocation>
        <location evidence="1">Membrane</location>
    </subcellularLocation>
</comment>
<protein>
    <submittedName>
        <fullName evidence="10">DUF5059 domain-containing protein</fullName>
    </submittedName>
</protein>
<evidence type="ECO:0000313" key="11">
    <source>
        <dbReference type="Proteomes" id="UP000466535"/>
    </source>
</evidence>
<dbReference type="Proteomes" id="UP000466535">
    <property type="component" value="Unassembled WGS sequence"/>
</dbReference>
<dbReference type="GO" id="GO:0005507">
    <property type="term" value="F:copper ion binding"/>
    <property type="evidence" value="ECO:0007669"/>
    <property type="project" value="InterPro"/>
</dbReference>
<evidence type="ECO:0000256" key="2">
    <source>
        <dbReference type="ARBA" id="ARBA00022448"/>
    </source>
</evidence>
<gene>
    <name evidence="10" type="ORF">GRX03_06190</name>
</gene>
<evidence type="ECO:0000259" key="8">
    <source>
        <dbReference type="Pfam" id="PF00127"/>
    </source>
</evidence>
<keyword evidence="3" id="KW-0479">Metal-binding</keyword>
<organism evidence="10 11">
    <name type="scientific">Halovenus carboxidivorans</name>
    <dbReference type="NCBI Taxonomy" id="2692199"/>
    <lineage>
        <taxon>Archaea</taxon>
        <taxon>Methanobacteriati</taxon>
        <taxon>Methanobacteriota</taxon>
        <taxon>Stenosarchaea group</taxon>
        <taxon>Halobacteria</taxon>
        <taxon>Halobacteriales</taxon>
        <taxon>Haloarculaceae</taxon>
        <taxon>Halovenus</taxon>
    </lineage>
</organism>
<dbReference type="PANTHER" id="PTHR34192">
    <property type="entry name" value="PLASTOCYANIN MAJOR ISOFORM, CHLOROPLASTIC-RELATED"/>
    <property type="match status" value="1"/>
</dbReference>
<dbReference type="PANTHER" id="PTHR34192:SF10">
    <property type="entry name" value="PLASTOCYANIN MAJOR ISOFORM, CHLOROPLASTIC-RELATED"/>
    <property type="match status" value="1"/>
</dbReference>
<evidence type="ECO:0000256" key="5">
    <source>
        <dbReference type="ARBA" id="ARBA00023008"/>
    </source>
</evidence>
<keyword evidence="4" id="KW-0249">Electron transport</keyword>
<evidence type="ECO:0000259" key="9">
    <source>
        <dbReference type="Pfam" id="PF16502"/>
    </source>
</evidence>
<feature type="domain" description="Blue (type 1) copper" evidence="8">
    <location>
        <begin position="708"/>
        <end position="811"/>
    </location>
</feature>
<name>A0A6B0T6J6_9EURY</name>
<dbReference type="RefSeq" id="WP_159763338.1">
    <property type="nucleotide sequence ID" value="NZ_WUUT01000002.1"/>
</dbReference>
<dbReference type="GO" id="GO:0016020">
    <property type="term" value="C:membrane"/>
    <property type="evidence" value="ECO:0007669"/>
    <property type="project" value="UniProtKB-SubCell"/>
</dbReference>
<proteinExistence type="predicted"/>
<feature type="domain" description="DUF5059" evidence="9">
    <location>
        <begin position="66"/>
        <end position="674"/>
    </location>
</feature>
<evidence type="ECO:0000313" key="10">
    <source>
        <dbReference type="EMBL" id="MXR51193.1"/>
    </source>
</evidence>
<dbReference type="Pfam" id="PF00127">
    <property type="entry name" value="Copper-bind"/>
    <property type="match status" value="1"/>
</dbReference>
<dbReference type="InterPro" id="IPR032445">
    <property type="entry name" value="DUF5059"/>
</dbReference>
<reference evidence="10 11" key="1">
    <citation type="submission" date="2019-12" db="EMBL/GenBank/DDBJ databases">
        <title>Isolation and characterization of three novel carbon monoxide-oxidizing members of Halobacteria from salione crusts and soils.</title>
        <authorList>
            <person name="Myers M.R."/>
            <person name="King G.M."/>
        </authorList>
    </citation>
    <scope>NUCLEOTIDE SEQUENCE [LARGE SCALE GENOMIC DNA]</scope>
    <source>
        <strain evidence="10 11">WSH3</strain>
    </source>
</reference>
<evidence type="ECO:0000256" key="1">
    <source>
        <dbReference type="ARBA" id="ARBA00004370"/>
    </source>
</evidence>